<proteinExistence type="predicted"/>
<evidence type="ECO:0000313" key="1">
    <source>
        <dbReference type="EMBL" id="GAA4140770.1"/>
    </source>
</evidence>
<organism evidence="1 2">
    <name type="scientific">Sphingobacterium kyonggiense</name>
    <dbReference type="NCBI Taxonomy" id="714075"/>
    <lineage>
        <taxon>Bacteria</taxon>
        <taxon>Pseudomonadati</taxon>
        <taxon>Bacteroidota</taxon>
        <taxon>Sphingobacteriia</taxon>
        <taxon>Sphingobacteriales</taxon>
        <taxon>Sphingobacteriaceae</taxon>
        <taxon>Sphingobacterium</taxon>
    </lineage>
</organism>
<comment type="caution">
    <text evidence="1">The sequence shown here is derived from an EMBL/GenBank/DDBJ whole genome shotgun (WGS) entry which is preliminary data.</text>
</comment>
<reference evidence="2" key="1">
    <citation type="journal article" date="2019" name="Int. J. Syst. Evol. Microbiol.">
        <title>The Global Catalogue of Microorganisms (GCM) 10K type strain sequencing project: providing services to taxonomists for standard genome sequencing and annotation.</title>
        <authorList>
            <consortium name="The Broad Institute Genomics Platform"/>
            <consortium name="The Broad Institute Genome Sequencing Center for Infectious Disease"/>
            <person name="Wu L."/>
            <person name="Ma J."/>
        </authorList>
    </citation>
    <scope>NUCLEOTIDE SEQUENCE [LARGE SCALE GENOMIC DNA]</scope>
    <source>
        <strain evidence="2">JCM 16704</strain>
    </source>
</reference>
<evidence type="ECO:0008006" key="3">
    <source>
        <dbReference type="Google" id="ProtNLM"/>
    </source>
</evidence>
<sequence>MAQDSEVAREARAYIEEDTFTIWNVSDKKEAVIFANMAYIREEPNSKSLLLDSLPVGSAIKFIGNDAYNPTFIRGMELPWYHIEYTVNNKKKKGYIWLGLVSLDVKKDPKTGNQFIYGFPWKSNEEDNIYYWCELKVLDASKKVIASKSFPFYHNEQSYTIAEFTEPNGTPEAKSIYSIQFLGEACGISTQVFNFAWTGNKLIDLPKTTSVSDAGVFYYSEELLFPNQHKKGKKLIVKAIEEGESETDINDETVSEIKYKVKKSEETYEWDGTNYVKKNI</sequence>
<evidence type="ECO:0000313" key="2">
    <source>
        <dbReference type="Proteomes" id="UP001500101"/>
    </source>
</evidence>
<dbReference type="EMBL" id="BAAAZI010000008">
    <property type="protein sequence ID" value="GAA4140770.1"/>
    <property type="molecule type" value="Genomic_DNA"/>
</dbReference>
<gene>
    <name evidence="1" type="ORF">GCM10022216_20150</name>
</gene>
<accession>A0ABP7YSS7</accession>
<name>A0ABP7YSS7_9SPHI</name>
<keyword evidence="2" id="KW-1185">Reference proteome</keyword>
<dbReference type="Proteomes" id="UP001500101">
    <property type="component" value="Unassembled WGS sequence"/>
</dbReference>
<protein>
    <recommendedName>
        <fullName evidence="3">SH3 domain-containing protein</fullName>
    </recommendedName>
</protein>